<dbReference type="PANTHER" id="PTHR30365">
    <property type="entry name" value="CYTOCHROME D UBIQUINOL OXIDASE"/>
    <property type="match status" value="1"/>
</dbReference>
<feature type="transmembrane region" description="Helical" evidence="12">
    <location>
        <begin position="398"/>
        <end position="425"/>
    </location>
</feature>
<evidence type="ECO:0000256" key="4">
    <source>
        <dbReference type="ARBA" id="ARBA00022475"/>
    </source>
</evidence>
<evidence type="ECO:0000313" key="13">
    <source>
        <dbReference type="EMBL" id="MBW6401318.1"/>
    </source>
</evidence>
<evidence type="ECO:0000256" key="7">
    <source>
        <dbReference type="ARBA" id="ARBA00022723"/>
    </source>
</evidence>
<protein>
    <submittedName>
        <fullName evidence="13">Cytochrome ubiquinol oxidase subunit I</fullName>
    </submittedName>
</protein>
<evidence type="ECO:0000313" key="14">
    <source>
        <dbReference type="Proteomes" id="UP001196565"/>
    </source>
</evidence>
<proteinExistence type="inferred from homology"/>
<evidence type="ECO:0000256" key="8">
    <source>
        <dbReference type="ARBA" id="ARBA00022982"/>
    </source>
</evidence>
<evidence type="ECO:0000256" key="10">
    <source>
        <dbReference type="ARBA" id="ARBA00023004"/>
    </source>
</evidence>
<feature type="transmembrane region" description="Helical" evidence="12">
    <location>
        <begin position="317"/>
        <end position="342"/>
    </location>
</feature>
<evidence type="ECO:0000256" key="2">
    <source>
        <dbReference type="ARBA" id="ARBA00009819"/>
    </source>
</evidence>
<evidence type="ECO:0000256" key="1">
    <source>
        <dbReference type="ARBA" id="ARBA00004651"/>
    </source>
</evidence>
<feature type="transmembrane region" description="Helical" evidence="12">
    <location>
        <begin position="127"/>
        <end position="145"/>
    </location>
</feature>
<evidence type="ECO:0000256" key="9">
    <source>
        <dbReference type="ARBA" id="ARBA00022989"/>
    </source>
</evidence>
<organism evidence="13 14">
    <name type="scientific">Roseomonas alba</name>
    <dbReference type="NCBI Taxonomy" id="2846776"/>
    <lineage>
        <taxon>Bacteria</taxon>
        <taxon>Pseudomonadati</taxon>
        <taxon>Pseudomonadota</taxon>
        <taxon>Alphaproteobacteria</taxon>
        <taxon>Acetobacterales</taxon>
        <taxon>Roseomonadaceae</taxon>
        <taxon>Roseomonas</taxon>
    </lineage>
</organism>
<keyword evidence="7 12" id="KW-0479">Metal-binding</keyword>
<keyword evidence="4 12" id="KW-1003">Cell membrane</keyword>
<keyword evidence="3 12" id="KW-0813">Transport</keyword>
<comment type="subcellular location">
    <subcellularLocation>
        <location evidence="12">Cell inner membrane</location>
    </subcellularLocation>
    <subcellularLocation>
        <location evidence="1">Cell membrane</location>
        <topology evidence="1">Multi-pass membrane protein</topology>
    </subcellularLocation>
</comment>
<feature type="transmembrane region" description="Helical" evidence="12">
    <location>
        <begin position="182"/>
        <end position="204"/>
    </location>
</feature>
<keyword evidence="8 12" id="KW-0249">Electron transport</keyword>
<dbReference type="Pfam" id="PF01654">
    <property type="entry name" value="Cyt_bd_oxida_I"/>
    <property type="match status" value="1"/>
</dbReference>
<evidence type="ECO:0000256" key="3">
    <source>
        <dbReference type="ARBA" id="ARBA00022448"/>
    </source>
</evidence>
<comment type="caution">
    <text evidence="13">The sequence shown here is derived from an EMBL/GenBank/DDBJ whole genome shotgun (WGS) entry which is preliminary data.</text>
</comment>
<dbReference type="EMBL" id="JAHYBZ010000011">
    <property type="protein sequence ID" value="MBW6401318.1"/>
    <property type="molecule type" value="Genomic_DNA"/>
</dbReference>
<keyword evidence="9 12" id="KW-1133">Transmembrane helix</keyword>
<keyword evidence="5 12" id="KW-0349">Heme</keyword>
<keyword evidence="6 12" id="KW-0812">Transmembrane</keyword>
<feature type="transmembrane region" description="Helical" evidence="12">
    <location>
        <begin position="354"/>
        <end position="373"/>
    </location>
</feature>
<keyword evidence="10 12" id="KW-0408">Iron</keyword>
<feature type="transmembrane region" description="Helical" evidence="12">
    <location>
        <begin position="19"/>
        <end position="41"/>
    </location>
</feature>
<name>A0ABS7AGN0_9PROT</name>
<evidence type="ECO:0000256" key="6">
    <source>
        <dbReference type="ARBA" id="ARBA00022692"/>
    </source>
</evidence>
<feature type="transmembrane region" description="Helical" evidence="12">
    <location>
        <begin position="94"/>
        <end position="115"/>
    </location>
</feature>
<feature type="transmembrane region" description="Helical" evidence="12">
    <location>
        <begin position="216"/>
        <end position="235"/>
    </location>
</feature>
<keyword evidence="14" id="KW-1185">Reference proteome</keyword>
<comment type="similarity">
    <text evidence="2 12">Belongs to the cytochrome ubiquinol oxidase subunit 1 family.</text>
</comment>
<feature type="transmembrane region" description="Helical" evidence="12">
    <location>
        <begin position="53"/>
        <end position="74"/>
    </location>
</feature>
<evidence type="ECO:0000256" key="5">
    <source>
        <dbReference type="ARBA" id="ARBA00022617"/>
    </source>
</evidence>
<gene>
    <name evidence="13" type="ORF">KPL78_25905</name>
</gene>
<dbReference type="InterPro" id="IPR002585">
    <property type="entry name" value="Cyt-d_ubiquinol_oxidase_su_1"/>
</dbReference>
<dbReference type="RefSeq" id="WP_219765912.1">
    <property type="nucleotide sequence ID" value="NZ_JAHYBZ010000011.1"/>
</dbReference>
<dbReference type="PANTHER" id="PTHR30365:SF14">
    <property type="entry name" value="CYTOCHROME BD MENAQUINOL OXIDASE SUBUNIT I-RELATED"/>
    <property type="match status" value="1"/>
</dbReference>
<keyword evidence="11 12" id="KW-0472">Membrane</keyword>
<dbReference type="Proteomes" id="UP001196565">
    <property type="component" value="Unassembled WGS sequence"/>
</dbReference>
<reference evidence="13 14" key="1">
    <citation type="submission" date="2021-07" db="EMBL/GenBank/DDBJ databases">
        <authorList>
            <person name="So Y."/>
        </authorList>
    </citation>
    <scope>NUCLEOTIDE SEQUENCE [LARGE SCALE GENOMIC DNA]</scope>
    <source>
        <strain evidence="13 14">HJA6</strain>
    </source>
</reference>
<evidence type="ECO:0000256" key="11">
    <source>
        <dbReference type="ARBA" id="ARBA00023136"/>
    </source>
</evidence>
<accession>A0ABS7AGN0</accession>
<evidence type="ECO:0000256" key="12">
    <source>
        <dbReference type="PIRNR" id="PIRNR006446"/>
    </source>
</evidence>
<dbReference type="PIRSF" id="PIRSF006446">
    <property type="entry name" value="Cyt_quinol_oxidase_1"/>
    <property type="match status" value="1"/>
</dbReference>
<sequence length="461" mass="50049">MDAVIVARLQFAFTIGFHILWPTFTIGLAGFLALLSVLWWRTGRPVYRDLLRYWSRIFALAFGMGVVTGLVLSYEIGTNWAGFSRAVSNVVGPLFAYEALTAFFLEAGFIGIMLFGEGRVSRGAHAFACCMVSLGTLLSATWIIAANSWMQTPAGAVADADGIYHVVDWWSVVFTASFPYRLAHMVMASFITCSFVIAGVSCFHLWRGRHPEASRIALSLAMWMALVLTPTQILVGDMHGRNTLAHQPTKLAAMEGLWQTVRGAPMTLIAWPDMEQARNLYAIEVPHVASLYLTHSWSGEVQGLDAVPREDWPNVPIVFFAFRIMVGIGVVLLATAVTGAILRLRGRLYTSRRFHFLAMGAAPLGFIAVLAGWTTTEAGRQPWVVYGALRTADAVSPVAAHAVLTSLLLFVLIYAALLLIFLWVIARLLLRGPAVLAAVARPPEGVLAGATASAIATGPGE</sequence>